<dbReference type="PATRIC" id="fig|1423771.3.peg.866"/>
<evidence type="ECO:0000259" key="2">
    <source>
        <dbReference type="Pfam" id="PF05378"/>
    </source>
</evidence>
<gene>
    <name evidence="3" type="ORF">FC47_GL000859</name>
</gene>
<dbReference type="AlphaFoldDB" id="A0A0R1P2D5"/>
<organism evidence="3 4">
    <name type="scientific">Limosilactobacillus mucosae DSM 13345</name>
    <dbReference type="NCBI Taxonomy" id="1423771"/>
    <lineage>
        <taxon>Bacteria</taxon>
        <taxon>Bacillati</taxon>
        <taxon>Bacillota</taxon>
        <taxon>Bacilli</taxon>
        <taxon>Lactobacillales</taxon>
        <taxon>Lactobacillaceae</taxon>
        <taxon>Limosilactobacillus</taxon>
    </lineage>
</organism>
<dbReference type="InterPro" id="IPR008040">
    <property type="entry name" value="Hydant_A_N"/>
</dbReference>
<reference evidence="3 4" key="1">
    <citation type="journal article" date="2015" name="Genome Announc.">
        <title>Expanding the biotechnology potential of lactobacilli through comparative genomics of 213 strains and associated genera.</title>
        <authorList>
            <person name="Sun Z."/>
            <person name="Harris H.M."/>
            <person name="McCann A."/>
            <person name="Guo C."/>
            <person name="Argimon S."/>
            <person name="Zhang W."/>
            <person name="Yang X."/>
            <person name="Jeffery I.B."/>
            <person name="Cooney J.C."/>
            <person name="Kagawa T.F."/>
            <person name="Liu W."/>
            <person name="Song Y."/>
            <person name="Salvetti E."/>
            <person name="Wrobel A."/>
            <person name="Rasinkangas P."/>
            <person name="Parkhill J."/>
            <person name="Rea M.C."/>
            <person name="O'Sullivan O."/>
            <person name="Ritari J."/>
            <person name="Douillard F.P."/>
            <person name="Paul Ross R."/>
            <person name="Yang R."/>
            <person name="Briner A.E."/>
            <person name="Felis G.E."/>
            <person name="de Vos W.M."/>
            <person name="Barrangou R."/>
            <person name="Klaenhammer T.R."/>
            <person name="Caufield P.W."/>
            <person name="Cui Y."/>
            <person name="Zhang H."/>
            <person name="O'Toole P.W."/>
        </authorList>
    </citation>
    <scope>NUCLEOTIDE SEQUENCE [LARGE SCALE GENOMIC DNA]</scope>
    <source>
        <strain evidence="3 4">DSM 13345</strain>
    </source>
</reference>
<evidence type="ECO:0000313" key="4">
    <source>
        <dbReference type="Proteomes" id="UP000050901"/>
    </source>
</evidence>
<evidence type="ECO:0000313" key="3">
    <source>
        <dbReference type="EMBL" id="KRL26727.1"/>
    </source>
</evidence>
<dbReference type="Proteomes" id="UP000050901">
    <property type="component" value="Unassembled WGS sequence"/>
</dbReference>
<sequence length="519" mass="55057">MAYRLGVDVGGTNTDAAILDDQLNVIYTVKAHTTKDVQGGIFNAISKVLAESHVDKSKIGFAMLGTTKSTNAIVERKGLDKVAYLRIGKPASVGIPPYMEWPADLKAAVNEKAAIISGGYEYDGRKIAELNRDEVDAFCANLKDKKTSIAIAGTFSPVNPTQELQVAQWIKEDLGNDVKITLSHQIGGIGMLERENASILNAALMTIGEQIVNGFESALAELGIKAQTFFSQNDGTLMTGEFTQKYPIFTIGCGPTNSIRGAYHLSDIKNALVLDVGGTTSDIGVLVNSFPRQSSLSAQVGGVETNFRMPDILSIGIGGGTVIHRNDDGFTVGPDSVGYEIVTKSKVFGGDVETASDNAARLNRAFHDQSDKVADISEEWADSVLAAINQTVADSLDQMKLKSGDIPLILTGGGSFLVDDQIKGISKVYRPDHYDAANAVGAALGQVSGDVNRIYSFEGKDKEEVLKKAKNEAVSNAISAGADPTSVEIINIEIIPLAYLPGGSAQVRVKAVGSLKLDV</sequence>
<protein>
    <submittedName>
        <fullName evidence="3">Hydantoinase oxoprolinase</fullName>
    </submittedName>
</protein>
<dbReference type="InterPro" id="IPR045079">
    <property type="entry name" value="Oxoprolinase-like"/>
</dbReference>
<proteinExistence type="predicted"/>
<dbReference type="PANTHER" id="PTHR11365:SF10">
    <property type="entry name" value="HYDANTOINASE_OXOPROLINASE"/>
    <property type="match status" value="1"/>
</dbReference>
<dbReference type="Pfam" id="PF05378">
    <property type="entry name" value="Hydant_A_N"/>
    <property type="match status" value="1"/>
</dbReference>
<dbReference type="EMBL" id="AZEQ01000002">
    <property type="protein sequence ID" value="KRL26727.1"/>
    <property type="molecule type" value="Genomic_DNA"/>
</dbReference>
<feature type="domain" description="Hydantoinase A/oxoprolinase" evidence="1">
    <location>
        <begin position="194"/>
        <end position="363"/>
    </location>
</feature>
<dbReference type="Pfam" id="PF01968">
    <property type="entry name" value="Hydantoinase_A"/>
    <property type="match status" value="1"/>
</dbReference>
<accession>A0A0R1P2D5</accession>
<dbReference type="RefSeq" id="WP_056967565.1">
    <property type="nucleotide sequence ID" value="NZ_AZEQ01000002.1"/>
</dbReference>
<comment type="caution">
    <text evidence="3">The sequence shown here is derived from an EMBL/GenBank/DDBJ whole genome shotgun (WGS) entry which is preliminary data.</text>
</comment>
<feature type="domain" description="Hydantoinase/oxoprolinase N-terminal" evidence="2">
    <location>
        <begin position="4"/>
        <end position="172"/>
    </location>
</feature>
<dbReference type="InterPro" id="IPR002821">
    <property type="entry name" value="Hydantoinase_A"/>
</dbReference>
<name>A0A0R1P2D5_LIMMU</name>
<dbReference type="InterPro" id="IPR043129">
    <property type="entry name" value="ATPase_NBD"/>
</dbReference>
<dbReference type="Gene3D" id="3.30.420.40">
    <property type="match status" value="1"/>
</dbReference>
<dbReference type="PANTHER" id="PTHR11365">
    <property type="entry name" value="5-OXOPROLINASE RELATED"/>
    <property type="match status" value="1"/>
</dbReference>
<evidence type="ECO:0000259" key="1">
    <source>
        <dbReference type="Pfam" id="PF01968"/>
    </source>
</evidence>
<dbReference type="SUPFAM" id="SSF53067">
    <property type="entry name" value="Actin-like ATPase domain"/>
    <property type="match status" value="2"/>
</dbReference>
<dbReference type="GO" id="GO:0016787">
    <property type="term" value="F:hydrolase activity"/>
    <property type="evidence" value="ECO:0007669"/>
    <property type="project" value="InterPro"/>
</dbReference>